<dbReference type="AlphaFoldDB" id="A0A4Y1QTA0"/>
<name>A0A4Y1QTA0_PRUDU</name>
<evidence type="ECO:0000313" key="2">
    <source>
        <dbReference type="EMBL" id="BBG95086.1"/>
    </source>
</evidence>
<keyword evidence="1" id="KW-1133">Transmembrane helix</keyword>
<evidence type="ECO:0000256" key="1">
    <source>
        <dbReference type="SAM" id="Phobius"/>
    </source>
</evidence>
<reference evidence="2" key="1">
    <citation type="journal article" date="2019" name="Science">
        <title>Mutation of a bHLH transcription factor allowed almond domestication.</title>
        <authorList>
            <person name="Sanchez-Perez R."/>
            <person name="Pavan S."/>
            <person name="Mazzeo R."/>
            <person name="Moldovan C."/>
            <person name="Aiese Cigliano R."/>
            <person name="Del Cueto J."/>
            <person name="Ricciardi F."/>
            <person name="Lotti C."/>
            <person name="Ricciardi L."/>
            <person name="Dicenta F."/>
            <person name="Lopez-Marques R.L."/>
            <person name="Lindberg Moller B."/>
        </authorList>
    </citation>
    <scope>NUCLEOTIDE SEQUENCE</scope>
</reference>
<proteinExistence type="predicted"/>
<keyword evidence="1" id="KW-0812">Transmembrane</keyword>
<dbReference type="PANTHER" id="PTHR34368:SF2">
    <property type="entry name" value="ALKALINE PHYTOCERAMIDASE (APHC)"/>
    <property type="match status" value="1"/>
</dbReference>
<gene>
    <name evidence="2" type="ORF">Prudu_003543</name>
</gene>
<keyword evidence="1" id="KW-0472">Membrane</keyword>
<sequence length="160" mass="18008">MVLPGEVWGWALFYAGITGLAFGSAYYHLKPDDSRVTWDTLPGCALCFHPNILTQDIGFGPEVPLKNAHEVGKAEMMMTCSVQRLLDARKISVNEESLESHRVKISKLAGVKQPKPTHFYLNQNSKLVAHQNQTYLGTAQTRTERMNMTLTTFHFNHFVA</sequence>
<protein>
    <submittedName>
        <fullName evidence="2">Alkaline phytoceramidase</fullName>
    </submittedName>
</protein>
<dbReference type="EMBL" id="AP019297">
    <property type="protein sequence ID" value="BBG95086.1"/>
    <property type="molecule type" value="Genomic_DNA"/>
</dbReference>
<accession>A0A4Y1QTA0</accession>
<organism evidence="2">
    <name type="scientific">Prunus dulcis</name>
    <name type="common">Almond</name>
    <name type="synonym">Amygdalus dulcis</name>
    <dbReference type="NCBI Taxonomy" id="3755"/>
    <lineage>
        <taxon>Eukaryota</taxon>
        <taxon>Viridiplantae</taxon>
        <taxon>Streptophyta</taxon>
        <taxon>Embryophyta</taxon>
        <taxon>Tracheophyta</taxon>
        <taxon>Spermatophyta</taxon>
        <taxon>Magnoliopsida</taxon>
        <taxon>eudicotyledons</taxon>
        <taxon>Gunneridae</taxon>
        <taxon>Pentapetalae</taxon>
        <taxon>rosids</taxon>
        <taxon>fabids</taxon>
        <taxon>Rosales</taxon>
        <taxon>Rosaceae</taxon>
        <taxon>Amygdaloideae</taxon>
        <taxon>Amygdaleae</taxon>
        <taxon>Prunus</taxon>
    </lineage>
</organism>
<dbReference type="PANTHER" id="PTHR34368">
    <property type="entry name" value="OS01G0962200 PROTEIN"/>
    <property type="match status" value="1"/>
</dbReference>
<feature type="transmembrane region" description="Helical" evidence="1">
    <location>
        <begin position="12"/>
        <end position="29"/>
    </location>
</feature>